<keyword evidence="2" id="KW-0812">Transmembrane</keyword>
<keyword evidence="2" id="KW-0472">Membrane</keyword>
<dbReference type="AlphaFoldDB" id="A0A157MX81"/>
<organism evidence="3 4">
    <name type="scientific">Bordetella ansorpii</name>
    <dbReference type="NCBI Taxonomy" id="288768"/>
    <lineage>
        <taxon>Bacteria</taxon>
        <taxon>Pseudomonadati</taxon>
        <taxon>Pseudomonadota</taxon>
        <taxon>Betaproteobacteria</taxon>
        <taxon>Burkholderiales</taxon>
        <taxon>Alcaligenaceae</taxon>
        <taxon>Bordetella</taxon>
    </lineage>
</organism>
<evidence type="ECO:0000256" key="1">
    <source>
        <dbReference type="SAM" id="MobiDB-lite"/>
    </source>
</evidence>
<feature type="region of interest" description="Disordered" evidence="1">
    <location>
        <begin position="74"/>
        <end position="94"/>
    </location>
</feature>
<protein>
    <submittedName>
        <fullName evidence="3">Uncharacterized protein</fullName>
    </submittedName>
</protein>
<dbReference type="RefSeq" id="WP_066410354.1">
    <property type="nucleotide sequence ID" value="NZ_FKBS01000013.1"/>
</dbReference>
<evidence type="ECO:0000256" key="2">
    <source>
        <dbReference type="SAM" id="Phobius"/>
    </source>
</evidence>
<dbReference type="Proteomes" id="UP000077037">
    <property type="component" value="Unassembled WGS sequence"/>
</dbReference>
<dbReference type="EMBL" id="FKBS01000013">
    <property type="protein sequence ID" value="SAI13608.1"/>
    <property type="molecule type" value="Genomic_DNA"/>
</dbReference>
<keyword evidence="2" id="KW-1133">Transmembrane helix</keyword>
<name>A0A157MX81_9BORD</name>
<feature type="transmembrane region" description="Helical" evidence="2">
    <location>
        <begin position="121"/>
        <end position="143"/>
    </location>
</feature>
<feature type="compositionally biased region" description="Low complexity" evidence="1">
    <location>
        <begin position="76"/>
        <end position="92"/>
    </location>
</feature>
<proteinExistence type="predicted"/>
<accession>A0A157MX81</accession>
<evidence type="ECO:0000313" key="4">
    <source>
        <dbReference type="Proteomes" id="UP000077037"/>
    </source>
</evidence>
<sequence>MTIATLSSAVFAPINGASVRRLFTGRGRSGMRTRARVQAQARAIQAAGLFGAVPMPAVAATRKWPFPPIQQPVTPAPVGAQDDQAQAPAAAKTDAKRQTCDAALGDVRNLSTVQALGVRRMVIDVVLVAVWGALIPALMWLGAASGF</sequence>
<dbReference type="OrthoDB" id="8688204at2"/>
<gene>
    <name evidence="3" type="ORF">SAMEA1982600_01479</name>
</gene>
<evidence type="ECO:0000313" key="3">
    <source>
        <dbReference type="EMBL" id="SAI13608.1"/>
    </source>
</evidence>
<reference evidence="3 4" key="1">
    <citation type="submission" date="2016-03" db="EMBL/GenBank/DDBJ databases">
        <authorList>
            <consortium name="Pathogen Informatics"/>
        </authorList>
    </citation>
    <scope>NUCLEOTIDE SEQUENCE [LARGE SCALE GENOMIC DNA]</scope>
    <source>
        <strain evidence="3 4">NCTC13364</strain>
    </source>
</reference>